<keyword evidence="1 2" id="KW-0732">Signal</keyword>
<dbReference type="Pfam" id="PF00497">
    <property type="entry name" value="SBP_bac_3"/>
    <property type="match status" value="1"/>
</dbReference>
<evidence type="ECO:0000313" key="5">
    <source>
        <dbReference type="Proteomes" id="UP000295611"/>
    </source>
</evidence>
<feature type="signal peptide" evidence="2">
    <location>
        <begin position="1"/>
        <end position="39"/>
    </location>
</feature>
<keyword evidence="5" id="KW-1185">Reference proteome</keyword>
<dbReference type="EMBL" id="SNZP01000006">
    <property type="protein sequence ID" value="TDR79958.1"/>
    <property type="molecule type" value="Genomic_DNA"/>
</dbReference>
<proteinExistence type="predicted"/>
<dbReference type="PANTHER" id="PTHR35936">
    <property type="entry name" value="MEMBRANE-BOUND LYTIC MUREIN TRANSGLYCOSYLASE F"/>
    <property type="match status" value="1"/>
</dbReference>
<dbReference type="OrthoDB" id="245568at2"/>
<feature type="chain" id="PRO_5020636874" evidence="2">
    <location>
        <begin position="40"/>
        <end position="260"/>
    </location>
</feature>
<dbReference type="PANTHER" id="PTHR35936:SF19">
    <property type="entry name" value="AMINO-ACID-BINDING PROTEIN YXEM-RELATED"/>
    <property type="match status" value="1"/>
</dbReference>
<dbReference type="InterPro" id="IPR001638">
    <property type="entry name" value="Solute-binding_3/MltF_N"/>
</dbReference>
<name>A0A4R7B5R2_9NEIS</name>
<gene>
    <name evidence="4" type="ORF">DFP86_10697</name>
</gene>
<dbReference type="AlphaFoldDB" id="A0A4R7B5R2"/>
<comment type="caution">
    <text evidence="4">The sequence shown here is derived from an EMBL/GenBank/DDBJ whole genome shotgun (WGS) entry which is preliminary data.</text>
</comment>
<dbReference type="Proteomes" id="UP000295611">
    <property type="component" value="Unassembled WGS sequence"/>
</dbReference>
<protein>
    <submittedName>
        <fullName evidence="4">Amino acid ABC transporter substrate-binding protein (PAAT family)</fullName>
    </submittedName>
</protein>
<accession>A0A4R7B5R2</accession>
<dbReference type="SUPFAM" id="SSF53850">
    <property type="entry name" value="Periplasmic binding protein-like II"/>
    <property type="match status" value="1"/>
</dbReference>
<sequence>MGGIWIGEAAMRLILRQCLFWRRVGVVMSAMALALPACAAPPALHVLFGLNKPPYIIEGERRGLEYELIDMIVSDMGYRLEPTFVPPARLISLVRIGEFDAAATVRETSGLPGYYSSPYIQYQNVAIALAKRGVALHSIDDLSAYRVVAFQNAHLVLGETFRHMTEHNASYQEASPQWIENNLLFSGHVDVAIADWKIFRYFNGIVAGHVNTQQPVSLFAIFPPTDYQMVFRDAHLRDVFDKALEHAKRDGRYEKIMVRY</sequence>
<reference evidence="4 5" key="1">
    <citation type="submission" date="2019-03" db="EMBL/GenBank/DDBJ databases">
        <title>Genomic Encyclopedia of Type Strains, Phase III (KMG-III): the genomes of soil and plant-associated and newly described type strains.</title>
        <authorList>
            <person name="Whitman W."/>
        </authorList>
    </citation>
    <scope>NUCLEOTIDE SEQUENCE [LARGE SCALE GENOMIC DNA]</scope>
    <source>
        <strain evidence="4 5">CECT 8976</strain>
    </source>
</reference>
<evidence type="ECO:0000256" key="1">
    <source>
        <dbReference type="ARBA" id="ARBA00022729"/>
    </source>
</evidence>
<evidence type="ECO:0000256" key="2">
    <source>
        <dbReference type="SAM" id="SignalP"/>
    </source>
</evidence>
<dbReference type="Gene3D" id="3.40.190.10">
    <property type="entry name" value="Periplasmic binding protein-like II"/>
    <property type="match status" value="2"/>
</dbReference>
<organism evidence="4 5">
    <name type="scientific">Paludibacterium purpuratum</name>
    <dbReference type="NCBI Taxonomy" id="1144873"/>
    <lineage>
        <taxon>Bacteria</taxon>
        <taxon>Pseudomonadati</taxon>
        <taxon>Pseudomonadota</taxon>
        <taxon>Betaproteobacteria</taxon>
        <taxon>Neisseriales</taxon>
        <taxon>Chromobacteriaceae</taxon>
        <taxon>Paludibacterium</taxon>
    </lineage>
</organism>
<evidence type="ECO:0000313" key="4">
    <source>
        <dbReference type="EMBL" id="TDR79958.1"/>
    </source>
</evidence>
<feature type="domain" description="Solute-binding protein family 3/N-terminal" evidence="3">
    <location>
        <begin position="51"/>
        <end position="260"/>
    </location>
</feature>
<evidence type="ECO:0000259" key="3">
    <source>
        <dbReference type="Pfam" id="PF00497"/>
    </source>
</evidence>